<dbReference type="GO" id="GO:0045504">
    <property type="term" value="F:dynein heavy chain binding"/>
    <property type="evidence" value="ECO:0007669"/>
    <property type="project" value="TreeGrafter"/>
</dbReference>
<evidence type="ECO:0000313" key="6">
    <source>
        <dbReference type="Proteomes" id="UP001431209"/>
    </source>
</evidence>
<comment type="caution">
    <text evidence="5">The sequence shown here is derived from an EMBL/GenBank/DDBJ whole genome shotgun (WGS) entry which is preliminary data.</text>
</comment>
<dbReference type="Gene3D" id="2.130.10.10">
    <property type="entry name" value="YVTN repeat-like/Quinoprotein amine dehydrogenase"/>
    <property type="match status" value="2"/>
</dbReference>
<dbReference type="Proteomes" id="UP001431209">
    <property type="component" value="Unassembled WGS sequence"/>
</dbReference>
<reference evidence="5 6" key="1">
    <citation type="submission" date="2024-03" db="EMBL/GenBank/DDBJ databases">
        <title>The Acrasis kona genome and developmental transcriptomes reveal deep origins of eukaryotic multicellular pathways.</title>
        <authorList>
            <person name="Sheikh S."/>
            <person name="Fu C.-J."/>
            <person name="Brown M.W."/>
            <person name="Baldauf S.L."/>
        </authorList>
    </citation>
    <scope>NUCLEOTIDE SEQUENCE [LARGE SCALE GENOMIC DNA]</scope>
    <source>
        <strain evidence="5 6">ATCC MYA-3509</strain>
    </source>
</reference>
<keyword evidence="2" id="KW-0963">Cytoplasm</keyword>
<evidence type="ECO:0000313" key="5">
    <source>
        <dbReference type="EMBL" id="KAL0490941.1"/>
    </source>
</evidence>
<organism evidence="5 6">
    <name type="scientific">Acrasis kona</name>
    <dbReference type="NCBI Taxonomy" id="1008807"/>
    <lineage>
        <taxon>Eukaryota</taxon>
        <taxon>Discoba</taxon>
        <taxon>Heterolobosea</taxon>
        <taxon>Tetramitia</taxon>
        <taxon>Eutetramitia</taxon>
        <taxon>Acrasidae</taxon>
        <taxon>Acrasis</taxon>
    </lineage>
</organism>
<dbReference type="GO" id="GO:0042073">
    <property type="term" value="P:intraciliary transport"/>
    <property type="evidence" value="ECO:0007669"/>
    <property type="project" value="TreeGrafter"/>
</dbReference>
<dbReference type="PANTHER" id="PTHR12442:SF26">
    <property type="entry name" value="CYTOPLASMIC DYNEIN 2 INTERMEDIATE CHAIN 2"/>
    <property type="match status" value="1"/>
</dbReference>
<dbReference type="PANTHER" id="PTHR12442">
    <property type="entry name" value="DYNEIN INTERMEDIATE CHAIN"/>
    <property type="match status" value="1"/>
</dbReference>
<dbReference type="EMBL" id="JAOPGA020001737">
    <property type="protein sequence ID" value="KAL0490941.1"/>
    <property type="molecule type" value="Genomic_DNA"/>
</dbReference>
<name>A0AAW2ZQD5_9EUKA</name>
<dbReference type="GO" id="GO:0097014">
    <property type="term" value="C:ciliary plasm"/>
    <property type="evidence" value="ECO:0007669"/>
    <property type="project" value="TreeGrafter"/>
</dbReference>
<protein>
    <submittedName>
        <fullName evidence="5">Dynein intermediate chain</fullName>
    </submittedName>
</protein>
<dbReference type="InterPro" id="IPR001680">
    <property type="entry name" value="WD40_rpt"/>
</dbReference>
<dbReference type="GO" id="GO:0045503">
    <property type="term" value="F:dynein light chain binding"/>
    <property type="evidence" value="ECO:0007669"/>
    <property type="project" value="TreeGrafter"/>
</dbReference>
<dbReference type="InterPro" id="IPR036322">
    <property type="entry name" value="WD40_repeat_dom_sf"/>
</dbReference>
<evidence type="ECO:0000256" key="2">
    <source>
        <dbReference type="ARBA" id="ARBA00022490"/>
    </source>
</evidence>
<dbReference type="GO" id="GO:0005868">
    <property type="term" value="C:cytoplasmic dynein complex"/>
    <property type="evidence" value="ECO:0007669"/>
    <property type="project" value="TreeGrafter"/>
</dbReference>
<keyword evidence="6" id="KW-1185">Reference proteome</keyword>
<dbReference type="AlphaFoldDB" id="A0AAW2ZQD5"/>
<evidence type="ECO:0000256" key="3">
    <source>
        <dbReference type="ARBA" id="ARBA00022574"/>
    </source>
</evidence>
<evidence type="ECO:0000256" key="4">
    <source>
        <dbReference type="ARBA" id="ARBA00022737"/>
    </source>
</evidence>
<sequence length="459" mass="51630">MPLMEHQLEQNASSHAFDEFDVNWNDQVDNVQCLYNFTLPKVVQSKFQSPLSCTDLSWNSNGRLIAASFGRFNVTGWCLESGYIAVYEISNDFQNDLKVGEKSITKTPTHVIHIEESYAMRVAFHPKMESVVAIGTYDGGVRIHKLEAETDSLIAASSIEQYSHKDPILSLQWLKNRIDNSYVLVSMSSDGVILWWTARNRLAIPIARYKLLDLEKGSSLGISSLSFLNKYAGSSLQNKIAPTTDNSFIVGTEVGQIFKTSFTQIERVNTTKKDVLESLSSQLNCNIDFKYESTTGYCHSVEASPFQKNMFLCSSSDGLVRVYNSFKQKDILTLQPQAEKIANSGGYGYDAKWSPFRPLVVAIGTDSGRLVIYDLEQSSSLPAITIDVETEVQFQLHNNSTANVTMTNNAVHCVRFNYAMRELLATGDQQGQIKIWLLNDDLIQLKRKEMRKLSELLKL</sequence>
<dbReference type="InterPro" id="IPR050687">
    <property type="entry name" value="Dynein_IC"/>
</dbReference>
<proteinExistence type="predicted"/>
<dbReference type="SUPFAM" id="SSF50978">
    <property type="entry name" value="WD40 repeat-like"/>
    <property type="match status" value="1"/>
</dbReference>
<keyword evidence="4" id="KW-0677">Repeat</keyword>
<dbReference type="SMART" id="SM00320">
    <property type="entry name" value="WD40"/>
    <property type="match status" value="6"/>
</dbReference>
<comment type="subcellular location">
    <subcellularLocation>
        <location evidence="1">Cytoplasm</location>
    </subcellularLocation>
</comment>
<keyword evidence="3" id="KW-0853">WD repeat</keyword>
<evidence type="ECO:0000256" key="1">
    <source>
        <dbReference type="ARBA" id="ARBA00004496"/>
    </source>
</evidence>
<gene>
    <name evidence="5" type="ORF">AKO1_002638</name>
</gene>
<accession>A0AAW2ZQD5</accession>
<dbReference type="InterPro" id="IPR015943">
    <property type="entry name" value="WD40/YVTN_repeat-like_dom_sf"/>
</dbReference>